<dbReference type="SMART" id="SM00720">
    <property type="entry name" value="calpain_III"/>
    <property type="match status" value="1"/>
</dbReference>
<dbReference type="InterPro" id="IPR036181">
    <property type="entry name" value="MIT_dom_sf"/>
</dbReference>
<dbReference type="SUPFAM" id="SSF54001">
    <property type="entry name" value="Cysteine proteinases"/>
    <property type="match status" value="1"/>
</dbReference>
<proteinExistence type="inferred from homology"/>
<dbReference type="InterPro" id="IPR022682">
    <property type="entry name" value="Calpain_domain_III"/>
</dbReference>
<comment type="similarity">
    <text evidence="1">Belongs to the peptidase C2 family.</text>
</comment>
<keyword evidence="3 6" id="KW-0378">Hydrolase</keyword>
<dbReference type="Pfam" id="PF00648">
    <property type="entry name" value="Peptidase_C2"/>
    <property type="match status" value="1"/>
</dbReference>
<dbReference type="PANTHER" id="PTHR46143">
    <property type="entry name" value="CALPAIN-7"/>
    <property type="match status" value="1"/>
</dbReference>
<evidence type="ECO:0000256" key="1">
    <source>
        <dbReference type="ARBA" id="ARBA00007623"/>
    </source>
</evidence>
<evidence type="ECO:0000256" key="2">
    <source>
        <dbReference type="ARBA" id="ARBA00022670"/>
    </source>
</evidence>
<dbReference type="InterPro" id="IPR001300">
    <property type="entry name" value="Peptidase_C2_calpain_cat"/>
</dbReference>
<dbReference type="EMBL" id="HACA01009855">
    <property type="protein sequence ID" value="CDW27216.1"/>
    <property type="molecule type" value="Transcribed_RNA"/>
</dbReference>
<dbReference type="InterPro" id="IPR036213">
    <property type="entry name" value="Calpain_III_sf"/>
</dbReference>
<keyword evidence="4 6" id="KW-0788">Thiol protease</keyword>
<dbReference type="InterPro" id="IPR038765">
    <property type="entry name" value="Papain-like_cys_pep_sf"/>
</dbReference>
<protein>
    <recommendedName>
        <fullName evidence="7">Calpain catalytic domain-containing protein</fullName>
    </recommendedName>
</protein>
<dbReference type="SUPFAM" id="SSF49758">
    <property type="entry name" value="Calpain large subunit, middle domain (domain III)"/>
    <property type="match status" value="2"/>
</dbReference>
<dbReference type="SUPFAM" id="SSF116846">
    <property type="entry name" value="MIT domain"/>
    <property type="match status" value="2"/>
</dbReference>
<dbReference type="PRINTS" id="PR00704">
    <property type="entry name" value="CALPAIN"/>
</dbReference>
<name>A0A0K2TNJ9_LEPSM</name>
<dbReference type="CDD" id="cd00044">
    <property type="entry name" value="CysPc"/>
    <property type="match status" value="1"/>
</dbReference>
<dbReference type="GO" id="GO:0006508">
    <property type="term" value="P:proteolysis"/>
    <property type="evidence" value="ECO:0007669"/>
    <property type="project" value="UniProtKB-KW"/>
</dbReference>
<feature type="active site" evidence="5 6">
    <location>
        <position position="268"/>
    </location>
</feature>
<feature type="active site" evidence="5 6">
    <location>
        <position position="436"/>
    </location>
</feature>
<dbReference type="GO" id="GO:0004198">
    <property type="term" value="F:calcium-dependent cysteine-type endopeptidase activity"/>
    <property type="evidence" value="ECO:0007669"/>
    <property type="project" value="InterPro"/>
</dbReference>
<evidence type="ECO:0000256" key="3">
    <source>
        <dbReference type="ARBA" id="ARBA00022801"/>
    </source>
</evidence>
<feature type="domain" description="Calpain catalytic" evidence="7">
    <location>
        <begin position="238"/>
        <end position="518"/>
    </location>
</feature>
<dbReference type="PROSITE" id="PS50203">
    <property type="entry name" value="CALPAIN_CAT"/>
    <property type="match status" value="1"/>
</dbReference>
<accession>A0A0K2TNJ9</accession>
<organism evidence="8">
    <name type="scientific">Lepeophtheirus salmonis</name>
    <name type="common">Salmon louse</name>
    <name type="synonym">Caligus salmonis</name>
    <dbReference type="NCBI Taxonomy" id="72036"/>
    <lineage>
        <taxon>Eukaryota</taxon>
        <taxon>Metazoa</taxon>
        <taxon>Ecdysozoa</taxon>
        <taxon>Arthropoda</taxon>
        <taxon>Crustacea</taxon>
        <taxon>Multicrustacea</taxon>
        <taxon>Hexanauplia</taxon>
        <taxon>Copepoda</taxon>
        <taxon>Siphonostomatoida</taxon>
        <taxon>Caligidae</taxon>
        <taxon>Lepeophtheirus</taxon>
    </lineage>
</organism>
<dbReference type="InterPro" id="IPR007330">
    <property type="entry name" value="MIT_dom"/>
</dbReference>
<dbReference type="OrthoDB" id="167576at2759"/>
<reference evidence="8" key="1">
    <citation type="submission" date="2014-05" db="EMBL/GenBank/DDBJ databases">
        <authorList>
            <person name="Chronopoulou M."/>
        </authorList>
    </citation>
    <scope>NUCLEOTIDE SEQUENCE</scope>
    <source>
        <tissue evidence="8">Whole organism</tissue>
    </source>
</reference>
<evidence type="ECO:0000259" key="7">
    <source>
        <dbReference type="PROSITE" id="PS50203"/>
    </source>
</evidence>
<dbReference type="Gene3D" id="1.20.58.80">
    <property type="entry name" value="Phosphotransferase system, lactose/cellobiose-type IIA subunit"/>
    <property type="match status" value="2"/>
</dbReference>
<dbReference type="PANTHER" id="PTHR46143:SF1">
    <property type="entry name" value="CALPAIN-7"/>
    <property type="match status" value="1"/>
</dbReference>
<dbReference type="SMART" id="SM00745">
    <property type="entry name" value="MIT"/>
    <property type="match status" value="2"/>
</dbReference>
<evidence type="ECO:0000256" key="5">
    <source>
        <dbReference type="PIRSR" id="PIRSR622684-1"/>
    </source>
</evidence>
<dbReference type="InterPro" id="IPR022683">
    <property type="entry name" value="Calpain_III"/>
</dbReference>
<evidence type="ECO:0000256" key="4">
    <source>
        <dbReference type="ARBA" id="ARBA00022807"/>
    </source>
</evidence>
<dbReference type="InterPro" id="IPR022684">
    <property type="entry name" value="Calpain_cysteine_protease"/>
</dbReference>
<dbReference type="Gene3D" id="2.60.120.380">
    <property type="match status" value="2"/>
</dbReference>
<dbReference type="Gene3D" id="3.90.70.10">
    <property type="entry name" value="Cysteine proteinases"/>
    <property type="match status" value="1"/>
</dbReference>
<feature type="active site" evidence="5 6">
    <location>
        <position position="456"/>
    </location>
</feature>
<evidence type="ECO:0000313" key="8">
    <source>
        <dbReference type="EMBL" id="CDW27217.1"/>
    </source>
</evidence>
<dbReference type="Pfam" id="PF04212">
    <property type="entry name" value="MIT"/>
    <property type="match status" value="1"/>
</dbReference>
<dbReference type="InterPro" id="IPR051297">
    <property type="entry name" value="PalB/RIM13"/>
</dbReference>
<dbReference type="AlphaFoldDB" id="A0A0K2TNJ9"/>
<evidence type="ECO:0000256" key="6">
    <source>
        <dbReference type="PROSITE-ProRule" id="PRU00239"/>
    </source>
</evidence>
<keyword evidence="2 6" id="KW-0645">Protease</keyword>
<dbReference type="SMART" id="SM00230">
    <property type="entry name" value="CysPc"/>
    <property type="match status" value="1"/>
</dbReference>
<sequence length="790" mass="89979">MSNLGLQDILHLAQRAVKYDEAGNHEPAIYYYREVAQLLQQSFPSTFEYTQKAEKYKERAKTLEKSAGKTLDEKSKNVSEDADFLKAVFLVEEGLSEDEAGNSKEAIELYGSAVELCLKARSTVKDAGLKDKLSQLASEALTRAEKIKNTGKKVHKPAMPPLGLLKLDDEEANEKKSRGHGYSEEEKRVLAKTSLINGREYVPFMSVDFKERFGFPMPFNDKHGKLSVSIKQKMKLKSWSRPEEFMKEPKIFEVVDCYSVKQTVVSDCSFLASIAVAAQYEKKFKKRLISSIIFPKNKNGDPVYNPCGKYMVKLRVNGVSRKVVIDDFLPLGDNNELICSYSSNRNELWVSLLEKAYMKVMGGYDFPGSNSNIDLYALTGWIPERLGIKKNDPNFEKDKAFKKIHDRFHKGDVLVTFATGDIGDFAADRAGLVQKHAYAMLDVREVNGVKLFLVKNPWAHLRWRGNYSEIDNRNWTRELKAALNYNPESAANFDNGVFWIDFDSVLEFFEVIYMNWNPNLFKFSYSIHQSWDAGVGPVKDMFYFSNNPQYLLELTAPGPGALWILLSRHITDIEDFKNNKEYIALMVYKNKGKRIYYPVDPPPFLDAVKINTPLYLVQTVIKDDTDRKFTLVVSQFEKSTTINYSLRVFSTLPFTLRKLEQAYKYKKEITNGQWKGSTAGGSSTFGDEYKGNPRYQLKIDTDSEVLVELKGPRQFFIGFDIMSVVVANTSSPKFFNLKQSGPFRPAFAVLALDLLAGTYDIIPCTFKPKQESPFFLTVQCTSPFKLGRLS</sequence>
<dbReference type="EMBL" id="HACA01009856">
    <property type="protein sequence ID" value="CDW27217.1"/>
    <property type="molecule type" value="Transcribed_RNA"/>
</dbReference>
<dbReference type="Pfam" id="PF01067">
    <property type="entry name" value="Calpain_III"/>
    <property type="match status" value="1"/>
</dbReference>